<dbReference type="PANTHER" id="PTHR30163">
    <property type="entry name" value="MEMBRANE-BOUND LYTIC MUREIN TRANSGLYCOSYLASE B"/>
    <property type="match status" value="1"/>
</dbReference>
<dbReference type="Gene3D" id="1.10.101.10">
    <property type="entry name" value="PGBD-like superfamily/PGBD"/>
    <property type="match status" value="1"/>
</dbReference>
<name>A0A9E5MNC6_9GAMM</name>
<dbReference type="CDD" id="cd13399">
    <property type="entry name" value="Slt35-like"/>
    <property type="match status" value="1"/>
</dbReference>
<dbReference type="InterPro" id="IPR011970">
    <property type="entry name" value="MltB_2"/>
</dbReference>
<dbReference type="RefSeq" id="WP_167190017.1">
    <property type="nucleotide sequence ID" value="NZ_JAAONZ010000016.1"/>
</dbReference>
<evidence type="ECO:0000313" key="4">
    <source>
        <dbReference type="EMBL" id="NHO67405.1"/>
    </source>
</evidence>
<dbReference type="InterPro" id="IPR023346">
    <property type="entry name" value="Lysozyme-like_dom_sf"/>
</dbReference>
<dbReference type="SUPFAM" id="SSF53955">
    <property type="entry name" value="Lysozyme-like"/>
    <property type="match status" value="1"/>
</dbReference>
<comment type="caution">
    <text evidence="4">The sequence shown here is derived from an EMBL/GenBank/DDBJ whole genome shotgun (WGS) entry which is preliminary data.</text>
</comment>
<sequence>MKSKFYGRLIAVLGLSLMAGGALAQTEAFPQCIQRLQGEARERGFPDHLVAVLGEVKPQERTITYDRNQPEFVQTFAGYYNKRVNDFRIDKGRKLLSENREFLAELTRRYGVPGQYLVSFWGMESNFGNFIGKIPILDTLATLACDNRRSTFFTGELFSALELMQTYEFEVGDMEGSWAGAIGQTQFIPSVYVRYGIDGDGDGKVDLWRSEKDALASAANFLQQLGWTPELRWGREVHLPDDFPYHHAGINNVRPLSEWKQLGVAKADGSPLPNADVKAVLLVPIGADGPKFLAYDNFHVIMKWNRSQFYALSVGVLADRINGAGGLRQPLPDTPPLTRDQIVQIQTQLKARGFDAGEADGQLGPQTNSAIRDFQKSQNLQADGFADMELFQSLN</sequence>
<feature type="signal peptide" evidence="1">
    <location>
        <begin position="1"/>
        <end position="24"/>
    </location>
</feature>
<accession>A0A9E5MNC6</accession>
<dbReference type="Pfam" id="PF13406">
    <property type="entry name" value="SLT_2"/>
    <property type="match status" value="1"/>
</dbReference>
<dbReference type="Proteomes" id="UP000787472">
    <property type="component" value="Unassembled WGS sequence"/>
</dbReference>
<evidence type="ECO:0000259" key="3">
    <source>
        <dbReference type="Pfam" id="PF13406"/>
    </source>
</evidence>
<dbReference type="InterPro" id="IPR031304">
    <property type="entry name" value="SLT_2"/>
</dbReference>
<feature type="domain" description="Transglycosylase SLT" evidence="3">
    <location>
        <begin position="29"/>
        <end position="319"/>
    </location>
</feature>
<dbReference type="Gene3D" id="1.10.530.10">
    <property type="match status" value="1"/>
</dbReference>
<dbReference type="GO" id="GO:0008933">
    <property type="term" value="F:peptidoglycan lytic transglycosylase activity"/>
    <property type="evidence" value="ECO:0007669"/>
    <property type="project" value="TreeGrafter"/>
</dbReference>
<proteinExistence type="predicted"/>
<organism evidence="4 5">
    <name type="scientific">Pseudomaricurvus hydrocarbonicus</name>
    <dbReference type="NCBI Taxonomy" id="1470433"/>
    <lineage>
        <taxon>Bacteria</taxon>
        <taxon>Pseudomonadati</taxon>
        <taxon>Pseudomonadota</taxon>
        <taxon>Gammaproteobacteria</taxon>
        <taxon>Cellvibrionales</taxon>
        <taxon>Cellvibrionaceae</taxon>
        <taxon>Pseudomaricurvus</taxon>
    </lineage>
</organism>
<feature type="chain" id="PRO_5038759940" evidence="1">
    <location>
        <begin position="25"/>
        <end position="395"/>
    </location>
</feature>
<gene>
    <name evidence="4" type="ORF">G8770_17810</name>
</gene>
<evidence type="ECO:0000256" key="1">
    <source>
        <dbReference type="SAM" id="SignalP"/>
    </source>
</evidence>
<evidence type="ECO:0000259" key="2">
    <source>
        <dbReference type="Pfam" id="PF01471"/>
    </source>
</evidence>
<reference evidence="4" key="1">
    <citation type="submission" date="2020-03" db="EMBL/GenBank/DDBJ databases">
        <authorList>
            <person name="Guo F."/>
        </authorList>
    </citation>
    <scope>NUCLEOTIDE SEQUENCE</scope>
    <source>
        <strain evidence="4">JCM 30134</strain>
    </source>
</reference>
<dbReference type="InterPro" id="IPR036366">
    <property type="entry name" value="PGBDSf"/>
</dbReference>
<dbReference type="InterPro" id="IPR043426">
    <property type="entry name" value="MltB-like"/>
</dbReference>
<dbReference type="GO" id="GO:0009253">
    <property type="term" value="P:peptidoglycan catabolic process"/>
    <property type="evidence" value="ECO:0007669"/>
    <property type="project" value="TreeGrafter"/>
</dbReference>
<dbReference type="InterPro" id="IPR002477">
    <property type="entry name" value="Peptidoglycan-bd-like"/>
</dbReference>
<dbReference type="NCBIfam" id="TIGR02283">
    <property type="entry name" value="MltB_2"/>
    <property type="match status" value="1"/>
</dbReference>
<dbReference type="InterPro" id="IPR036365">
    <property type="entry name" value="PGBD-like_sf"/>
</dbReference>
<keyword evidence="1" id="KW-0732">Signal</keyword>
<protein>
    <submittedName>
        <fullName evidence="4">Lytic murein transglycosylase</fullName>
    </submittedName>
</protein>
<dbReference type="Gene3D" id="1.10.8.350">
    <property type="entry name" value="Bacterial muramidase"/>
    <property type="match status" value="1"/>
</dbReference>
<dbReference type="EMBL" id="JAAONZ010000016">
    <property type="protein sequence ID" value="NHO67405.1"/>
    <property type="molecule type" value="Genomic_DNA"/>
</dbReference>
<dbReference type="SUPFAM" id="SSF47090">
    <property type="entry name" value="PGBD-like"/>
    <property type="match status" value="1"/>
</dbReference>
<dbReference type="Pfam" id="PF01471">
    <property type="entry name" value="PG_binding_1"/>
    <property type="match status" value="1"/>
</dbReference>
<feature type="domain" description="Peptidoglycan binding-like" evidence="2">
    <location>
        <begin position="339"/>
        <end position="394"/>
    </location>
</feature>
<evidence type="ECO:0000313" key="5">
    <source>
        <dbReference type="Proteomes" id="UP000787472"/>
    </source>
</evidence>
<keyword evidence="5" id="KW-1185">Reference proteome</keyword>
<dbReference type="FunFam" id="1.10.8.350:FF:000001">
    <property type="entry name" value="Lytic murein transglycosylase B"/>
    <property type="match status" value="1"/>
</dbReference>
<dbReference type="PANTHER" id="PTHR30163:SF8">
    <property type="entry name" value="LYTIC MUREIN TRANSGLYCOSYLASE"/>
    <property type="match status" value="1"/>
</dbReference>
<dbReference type="AlphaFoldDB" id="A0A9E5MNC6"/>